<evidence type="ECO:0000313" key="2">
    <source>
        <dbReference type="EMBL" id="KIM98275.1"/>
    </source>
</evidence>
<feature type="signal peptide" evidence="1">
    <location>
        <begin position="1"/>
        <end position="22"/>
    </location>
</feature>
<dbReference type="STRING" id="913774.A0A0C3GQG0"/>
<feature type="chain" id="PRO_5002164878" evidence="1">
    <location>
        <begin position="23"/>
        <end position="578"/>
    </location>
</feature>
<dbReference type="Proteomes" id="UP000054321">
    <property type="component" value="Unassembled WGS sequence"/>
</dbReference>
<sequence length="578" mass="63002">MKGFTVLPTALAALGIFRSAFAFNAPPGVLTWCGKAYEPTNASFNPGGQFNYPKPQSAALLYVTVEPRYSIFLESDGGGSFIVNAPISYIFGQSFNNVTYTNTDGGKRTLVPGPFTTLAIDIMVEDTGMLLVSDFVDVNSTGSLFSFSFSGLKARDKPYSISLYGTSLDGYQSYSATTEIYILPDRTDGGSAVKIDNLYGGLWVQNKKNNWSGWYAVYPSGFYTDANYIFQSPDNLYAYQDAGMTSINLVPDDTTFDYTTLDQYWDMMDEINLLNLYDMRYTYTNTTSVTEQVNMFKNRTTLLMWYTGDEPDGAGDALNSTKLAYKAIKAIDPYHPVSLVLNCANFYFKDYAAGADILFEDAYPVGINATWSKPFDTPCNATYGDCGCDECVGELEDVSNRLDTFAAYQAALETPSKPLWSVLQGFGGDGYWNTVPSEAEFLAMIMLSINHNAKGLSSWWYPSSAPIQTIMGTIGKILQASPVIDFVYGTNPVSKLAVKNGPLLDVASWTVGSQMMVGIANGNVVATNQEVTITLPATVTSVNTTVYGNANWAVSDGKLQKKGLDGLEADILIVNIAS</sequence>
<dbReference type="OrthoDB" id="2338662at2759"/>
<dbReference type="HOGENOM" id="CLU_022442_0_0_1"/>
<keyword evidence="1" id="KW-0732">Signal</keyword>
<dbReference type="InterPro" id="IPR017853">
    <property type="entry name" value="GH"/>
</dbReference>
<dbReference type="AlphaFoldDB" id="A0A0C3GQG0"/>
<gene>
    <name evidence="2" type="ORF">OIDMADRAFT_146915</name>
</gene>
<proteinExistence type="predicted"/>
<dbReference type="SUPFAM" id="SSF51445">
    <property type="entry name" value="(Trans)glycosidases"/>
    <property type="match status" value="1"/>
</dbReference>
<dbReference type="InParanoid" id="A0A0C3GQG0"/>
<dbReference type="Gene3D" id="3.20.20.80">
    <property type="entry name" value="Glycosidases"/>
    <property type="match status" value="1"/>
</dbReference>
<protein>
    <submittedName>
        <fullName evidence="2">Uncharacterized protein</fullName>
    </submittedName>
</protein>
<keyword evidence="3" id="KW-1185">Reference proteome</keyword>
<accession>A0A0C3GQG0</accession>
<name>A0A0C3GQG0_OIDMZ</name>
<evidence type="ECO:0000313" key="3">
    <source>
        <dbReference type="Proteomes" id="UP000054321"/>
    </source>
</evidence>
<organism evidence="2 3">
    <name type="scientific">Oidiodendron maius (strain Zn)</name>
    <dbReference type="NCBI Taxonomy" id="913774"/>
    <lineage>
        <taxon>Eukaryota</taxon>
        <taxon>Fungi</taxon>
        <taxon>Dikarya</taxon>
        <taxon>Ascomycota</taxon>
        <taxon>Pezizomycotina</taxon>
        <taxon>Leotiomycetes</taxon>
        <taxon>Leotiomycetes incertae sedis</taxon>
        <taxon>Myxotrichaceae</taxon>
        <taxon>Oidiodendron</taxon>
    </lineage>
</organism>
<reference evidence="2 3" key="1">
    <citation type="submission" date="2014-04" db="EMBL/GenBank/DDBJ databases">
        <authorList>
            <consortium name="DOE Joint Genome Institute"/>
            <person name="Kuo A."/>
            <person name="Martino E."/>
            <person name="Perotto S."/>
            <person name="Kohler A."/>
            <person name="Nagy L.G."/>
            <person name="Floudas D."/>
            <person name="Copeland A."/>
            <person name="Barry K.W."/>
            <person name="Cichocki N."/>
            <person name="Veneault-Fourrey C."/>
            <person name="LaButti K."/>
            <person name="Lindquist E.A."/>
            <person name="Lipzen A."/>
            <person name="Lundell T."/>
            <person name="Morin E."/>
            <person name="Murat C."/>
            <person name="Sun H."/>
            <person name="Tunlid A."/>
            <person name="Henrissat B."/>
            <person name="Grigoriev I.V."/>
            <person name="Hibbett D.S."/>
            <person name="Martin F."/>
            <person name="Nordberg H.P."/>
            <person name="Cantor M.N."/>
            <person name="Hua S.X."/>
        </authorList>
    </citation>
    <scope>NUCLEOTIDE SEQUENCE [LARGE SCALE GENOMIC DNA]</scope>
    <source>
        <strain evidence="2 3">Zn</strain>
    </source>
</reference>
<evidence type="ECO:0000256" key="1">
    <source>
        <dbReference type="SAM" id="SignalP"/>
    </source>
</evidence>
<dbReference type="EMBL" id="KN832880">
    <property type="protein sequence ID" value="KIM98275.1"/>
    <property type="molecule type" value="Genomic_DNA"/>
</dbReference>
<reference evidence="3" key="2">
    <citation type="submission" date="2015-01" db="EMBL/GenBank/DDBJ databases">
        <title>Evolutionary Origins and Diversification of the Mycorrhizal Mutualists.</title>
        <authorList>
            <consortium name="DOE Joint Genome Institute"/>
            <consortium name="Mycorrhizal Genomics Consortium"/>
            <person name="Kohler A."/>
            <person name="Kuo A."/>
            <person name="Nagy L.G."/>
            <person name="Floudas D."/>
            <person name="Copeland A."/>
            <person name="Barry K.W."/>
            <person name="Cichocki N."/>
            <person name="Veneault-Fourrey C."/>
            <person name="LaButti K."/>
            <person name="Lindquist E.A."/>
            <person name="Lipzen A."/>
            <person name="Lundell T."/>
            <person name="Morin E."/>
            <person name="Murat C."/>
            <person name="Riley R."/>
            <person name="Ohm R."/>
            <person name="Sun H."/>
            <person name="Tunlid A."/>
            <person name="Henrissat B."/>
            <person name="Grigoriev I.V."/>
            <person name="Hibbett D.S."/>
            <person name="Martin F."/>
        </authorList>
    </citation>
    <scope>NUCLEOTIDE SEQUENCE [LARGE SCALE GENOMIC DNA]</scope>
    <source>
        <strain evidence="3">Zn</strain>
    </source>
</reference>